<dbReference type="Gene3D" id="3.40.50.150">
    <property type="entry name" value="Vaccinia Virus protein VP39"/>
    <property type="match status" value="1"/>
</dbReference>
<dbReference type="PANTHER" id="PTHR44942:SF10">
    <property type="entry name" value="METHYLTRANSFERASE TYPE 11 DOMAIN-CONTAINING PROTEIN"/>
    <property type="match status" value="1"/>
</dbReference>
<reference evidence="2 3" key="1">
    <citation type="submission" date="2024-07" db="EMBL/GenBank/DDBJ databases">
        <title>Section-level genome sequencing and comparative genomics of Aspergillus sections Usti and Cavernicolus.</title>
        <authorList>
            <consortium name="Lawrence Berkeley National Laboratory"/>
            <person name="Nybo J.L."/>
            <person name="Vesth T.C."/>
            <person name="Theobald S."/>
            <person name="Frisvad J.C."/>
            <person name="Larsen T.O."/>
            <person name="Kjaerboelling I."/>
            <person name="Rothschild-Mancinelli K."/>
            <person name="Lyhne E.K."/>
            <person name="Kogle M.E."/>
            <person name="Barry K."/>
            <person name="Clum A."/>
            <person name="Na H."/>
            <person name="Ledsgaard L."/>
            <person name="Lin J."/>
            <person name="Lipzen A."/>
            <person name="Kuo A."/>
            <person name="Riley R."/>
            <person name="Mondo S."/>
            <person name="LaButti K."/>
            <person name="Haridas S."/>
            <person name="Pangalinan J."/>
            <person name="Salamov A.A."/>
            <person name="Simmons B.A."/>
            <person name="Magnuson J.K."/>
            <person name="Chen J."/>
            <person name="Drula E."/>
            <person name="Henrissat B."/>
            <person name="Wiebenga A."/>
            <person name="Lubbers R.J."/>
            <person name="Gomes A.C."/>
            <person name="Makela M.R."/>
            <person name="Stajich J."/>
            <person name="Grigoriev I.V."/>
            <person name="Mortensen U.H."/>
            <person name="De vries R.P."/>
            <person name="Baker S.E."/>
            <person name="Andersen M.R."/>
        </authorList>
    </citation>
    <scope>NUCLEOTIDE SEQUENCE [LARGE SCALE GENOMIC DNA]</scope>
    <source>
        <strain evidence="2 3">CBS 600.67</strain>
    </source>
</reference>
<organism evidence="2 3">
    <name type="scientific">Aspergillus cavernicola</name>
    <dbReference type="NCBI Taxonomy" id="176166"/>
    <lineage>
        <taxon>Eukaryota</taxon>
        <taxon>Fungi</taxon>
        <taxon>Dikarya</taxon>
        <taxon>Ascomycota</taxon>
        <taxon>Pezizomycotina</taxon>
        <taxon>Eurotiomycetes</taxon>
        <taxon>Eurotiomycetidae</taxon>
        <taxon>Eurotiales</taxon>
        <taxon>Aspergillaceae</taxon>
        <taxon>Aspergillus</taxon>
        <taxon>Aspergillus subgen. Nidulantes</taxon>
    </lineage>
</organism>
<dbReference type="Proteomes" id="UP001610335">
    <property type="component" value="Unassembled WGS sequence"/>
</dbReference>
<evidence type="ECO:0000313" key="2">
    <source>
        <dbReference type="EMBL" id="KAL2823798.1"/>
    </source>
</evidence>
<name>A0ABR4IAD2_9EURO</name>
<dbReference type="InterPro" id="IPR051052">
    <property type="entry name" value="Diverse_substrate_MTase"/>
</dbReference>
<evidence type="ECO:0000259" key="1">
    <source>
        <dbReference type="Pfam" id="PF08241"/>
    </source>
</evidence>
<evidence type="ECO:0000313" key="3">
    <source>
        <dbReference type="Proteomes" id="UP001610335"/>
    </source>
</evidence>
<comment type="caution">
    <text evidence="2">The sequence shown here is derived from an EMBL/GenBank/DDBJ whole genome shotgun (WGS) entry which is preliminary data.</text>
</comment>
<dbReference type="InterPro" id="IPR013216">
    <property type="entry name" value="Methyltransf_11"/>
</dbReference>
<accession>A0ABR4IAD2</accession>
<gene>
    <name evidence="2" type="ORF">BDW59DRAFT_148359</name>
</gene>
<dbReference type="SUPFAM" id="SSF53335">
    <property type="entry name" value="S-adenosyl-L-methionine-dependent methyltransferases"/>
    <property type="match status" value="1"/>
</dbReference>
<keyword evidence="2" id="KW-0489">Methyltransferase</keyword>
<dbReference type="GO" id="GO:0008168">
    <property type="term" value="F:methyltransferase activity"/>
    <property type="evidence" value="ECO:0007669"/>
    <property type="project" value="UniProtKB-KW"/>
</dbReference>
<dbReference type="CDD" id="cd02440">
    <property type="entry name" value="AdoMet_MTases"/>
    <property type="match status" value="1"/>
</dbReference>
<feature type="domain" description="Methyltransferase type 11" evidence="1">
    <location>
        <begin position="50"/>
        <end position="155"/>
    </location>
</feature>
<protein>
    <submittedName>
        <fullName evidence="2">S-adenosyl-L-methionine-dependent methyltransferase</fullName>
    </submittedName>
</protein>
<keyword evidence="2" id="KW-0808">Transferase</keyword>
<dbReference type="PANTHER" id="PTHR44942">
    <property type="entry name" value="METHYLTRANSF_11 DOMAIN-CONTAINING PROTEIN"/>
    <property type="match status" value="1"/>
</dbReference>
<dbReference type="GO" id="GO:0032259">
    <property type="term" value="P:methylation"/>
    <property type="evidence" value="ECO:0007669"/>
    <property type="project" value="UniProtKB-KW"/>
</dbReference>
<dbReference type="Pfam" id="PF08241">
    <property type="entry name" value="Methyltransf_11"/>
    <property type="match status" value="1"/>
</dbReference>
<sequence>MSTPSEKTFRAYTQTQGETYAQTRLTYHPSLYNTILTHHTTTGGALDTIIDVGCGPGTAVATLSQHFNHAIGLDPSAGMIAAARAINAANLTAASHPIRFEVSTAEDLGSGLSAPGIPDASVDLITAATAAHWFDMEPFWKSAARVLKPGGSVAIWASGYIRIHPDMANAEALQEIMDRFQEEYLREFFSPGNLLTRDLYRGLPLPWTVEPAVEGFGEGSFVRKDWETAEEFYAGGSVEVDLDVFERMIGTMSPVTRWREAHPGVEGTEGDAVRMFRREIERVFREMGVQQGEERIKGAVHGFLLVVKREA</sequence>
<proteinExistence type="predicted"/>
<keyword evidence="3" id="KW-1185">Reference proteome</keyword>
<dbReference type="EMBL" id="JBFXLS010000049">
    <property type="protein sequence ID" value="KAL2823798.1"/>
    <property type="molecule type" value="Genomic_DNA"/>
</dbReference>
<dbReference type="InterPro" id="IPR029063">
    <property type="entry name" value="SAM-dependent_MTases_sf"/>
</dbReference>